<feature type="compositionally biased region" description="Basic and acidic residues" evidence="11">
    <location>
        <begin position="1"/>
        <end position="34"/>
    </location>
</feature>
<evidence type="ECO:0000256" key="8">
    <source>
        <dbReference type="ARBA" id="ARBA00039097"/>
    </source>
</evidence>
<dbReference type="PANTHER" id="PTHR48085">
    <property type="entry name" value="CADMIUM/ZINC-TRANSPORTING ATPASE HMA2-RELATED"/>
    <property type="match status" value="1"/>
</dbReference>
<sequence>MDLKKENEHKHEHSHEEHHDHHDHSHDEHHEHEHHGHGHHDHHNHHEHDHDEHCSCGHDHHDHHEHKHDEHCSCGHDHHEHEHHEHKHDEHCSCGHDRHEHEHHEHKHDEHCACGHDHEEKDCSMRGHDHHNHHEHEHHEHKHDEHCSCGHDHHDHHGHDHSGCGCEHHHGSSKEMVVQFGISALFFAGGIFARIFFDEAGIQIKNFYAAFSTVLFVIAWLTAGYKVLLTSVKNILKGQVFDENFLMSVATIGAFILGDWTEGAAVMLFYNLGEVVQHSAVEKSRRSIIDLMDLRPDFARLYDSDSKEKLVDPASVKIGSLVLVKAGEKIPLDGVIYEGSAELDTSSMTGESLPRTAEKGSPVLAGFVNLTGVITVKTTASLENTAASKMLELIESAQNRKARVERFITSFAKVYTPIVTIGAVLLSVLPPLLSALIFSTPITGWESFAPWISRGLVFLVISCPCAFVISVPLGYFGGIGGAAKRGILIKGADYIDALSKADAVVFDKTGTLTKGVLKVMTLMPAENVEKYEFLKLAALAEFNSHHPIAKAVQDCALVNLSEEVTKTFPNAELTDYYEKAGKGISVNYKGKSLLAGKNSFISESIGKEIPLYGDEIGGTQVYAAYDGEYIGCLILTDTLKNEAREAISDLNKLGLSRVEILTGDNEKSAKKIAEDLGIKNYTSMLLPHEKVSRFEEISDEVKAKNKKASVIFVGDGINDAPVLARSDAGIAMGGIGSDAAIEAADVVLMNDNPRLVAAAIKHARFTRKIVWQNIALAFGIKIGFLTLGALGLANLWAAVFADVGVALLAVFNSLRAKR</sequence>
<evidence type="ECO:0000256" key="6">
    <source>
        <dbReference type="ARBA" id="ARBA00022989"/>
    </source>
</evidence>
<comment type="similarity">
    <text evidence="2 10">Belongs to the cation transport ATPase (P-type) (TC 3.A.3) family. Type IB subfamily.</text>
</comment>
<dbReference type="SUPFAM" id="SSF56784">
    <property type="entry name" value="HAD-like"/>
    <property type="match status" value="1"/>
</dbReference>
<evidence type="ECO:0000256" key="4">
    <source>
        <dbReference type="ARBA" id="ARBA00022723"/>
    </source>
</evidence>
<dbReference type="PROSITE" id="PS00154">
    <property type="entry name" value="ATPASE_E1_E2"/>
    <property type="match status" value="1"/>
</dbReference>
<evidence type="ECO:0000256" key="1">
    <source>
        <dbReference type="ARBA" id="ARBA00004370"/>
    </source>
</evidence>
<keyword evidence="6 10" id="KW-1133">Transmembrane helix</keyword>
<feature type="transmembrane region" description="Helical" evidence="10">
    <location>
        <begin position="795"/>
        <end position="814"/>
    </location>
</feature>
<dbReference type="Gene3D" id="3.40.50.1000">
    <property type="entry name" value="HAD superfamily/HAD-like"/>
    <property type="match status" value="1"/>
</dbReference>
<dbReference type="CDD" id="cd07548">
    <property type="entry name" value="P-type_ATPase-Cd_Zn_Co_like"/>
    <property type="match status" value="1"/>
</dbReference>
<dbReference type="HOGENOM" id="CLU_001771_6_2_12"/>
<keyword evidence="3 10" id="KW-0812">Transmembrane</keyword>
<comment type="subcellular location">
    <subcellularLocation>
        <location evidence="10">Cell membrane</location>
    </subcellularLocation>
    <subcellularLocation>
        <location evidence="1">Membrane</location>
    </subcellularLocation>
</comment>
<feature type="transmembrane region" description="Helical" evidence="10">
    <location>
        <begin position="207"/>
        <end position="225"/>
    </location>
</feature>
<dbReference type="Gene3D" id="3.40.1110.10">
    <property type="entry name" value="Calcium-transporting ATPase, cytoplasmic domain N"/>
    <property type="match status" value="1"/>
</dbReference>
<dbReference type="Proteomes" id="UP000016183">
    <property type="component" value="Unassembled WGS sequence"/>
</dbReference>
<dbReference type="InterPro" id="IPR027256">
    <property type="entry name" value="P-typ_ATPase_IB"/>
</dbReference>
<dbReference type="SUPFAM" id="SSF81665">
    <property type="entry name" value="Calcium ATPase, transmembrane domain M"/>
    <property type="match status" value="1"/>
</dbReference>
<dbReference type="EC" id="7.2.2.12" evidence="8"/>
<dbReference type="NCBIfam" id="TIGR01525">
    <property type="entry name" value="ATPase-IB_hvy"/>
    <property type="match status" value="1"/>
</dbReference>
<dbReference type="PATRIC" id="fig|999437.3.peg.2192"/>
<dbReference type="PRINTS" id="PR00119">
    <property type="entry name" value="CATATPASE"/>
</dbReference>
<feature type="transmembrane region" description="Helical" evidence="10">
    <location>
        <begin position="451"/>
        <end position="476"/>
    </location>
</feature>
<dbReference type="GO" id="GO:0016463">
    <property type="term" value="F:P-type zinc transporter activity"/>
    <property type="evidence" value="ECO:0007669"/>
    <property type="project" value="UniProtKB-EC"/>
</dbReference>
<feature type="region of interest" description="Disordered" evidence="11">
    <location>
        <begin position="1"/>
        <end position="60"/>
    </location>
</feature>
<dbReference type="GO" id="GO:0005524">
    <property type="term" value="F:ATP binding"/>
    <property type="evidence" value="ECO:0007669"/>
    <property type="project" value="UniProtKB-UniRule"/>
</dbReference>
<dbReference type="Pfam" id="PF00702">
    <property type="entry name" value="Hydrolase"/>
    <property type="match status" value="1"/>
</dbReference>
<dbReference type="InterPro" id="IPR051014">
    <property type="entry name" value="Cation_Transport_ATPase_IB"/>
</dbReference>
<name>M2BJU0_TREDN</name>
<dbReference type="InterPro" id="IPR001757">
    <property type="entry name" value="P_typ_ATPase"/>
</dbReference>
<dbReference type="GO" id="GO:0015086">
    <property type="term" value="F:cadmium ion transmembrane transporter activity"/>
    <property type="evidence" value="ECO:0007669"/>
    <property type="project" value="TreeGrafter"/>
</dbReference>
<evidence type="ECO:0000259" key="12">
    <source>
        <dbReference type="Pfam" id="PF00122"/>
    </source>
</evidence>
<feature type="compositionally biased region" description="Basic and acidic residues" evidence="11">
    <location>
        <begin position="44"/>
        <end position="60"/>
    </location>
</feature>
<dbReference type="AlphaFoldDB" id="M2BJU0"/>
<evidence type="ECO:0000256" key="10">
    <source>
        <dbReference type="RuleBase" id="RU362081"/>
    </source>
</evidence>
<comment type="catalytic activity">
    <reaction evidence="9">
        <text>Zn(2+)(in) + ATP + H2O = Zn(2+)(out) + ADP + phosphate + H(+)</text>
        <dbReference type="Rhea" id="RHEA:20621"/>
        <dbReference type="ChEBI" id="CHEBI:15377"/>
        <dbReference type="ChEBI" id="CHEBI:15378"/>
        <dbReference type="ChEBI" id="CHEBI:29105"/>
        <dbReference type="ChEBI" id="CHEBI:30616"/>
        <dbReference type="ChEBI" id="CHEBI:43474"/>
        <dbReference type="ChEBI" id="CHEBI:456216"/>
        <dbReference type="EC" id="7.2.2.12"/>
    </reaction>
</comment>
<dbReference type="PANTHER" id="PTHR48085:SF5">
    <property type="entry name" value="CADMIUM_ZINC-TRANSPORTING ATPASE HMA4-RELATED"/>
    <property type="match status" value="1"/>
</dbReference>
<organism evidence="13 14">
    <name type="scientific">Treponema denticola SP33</name>
    <dbReference type="NCBI Taxonomy" id="999437"/>
    <lineage>
        <taxon>Bacteria</taxon>
        <taxon>Pseudomonadati</taxon>
        <taxon>Spirochaetota</taxon>
        <taxon>Spirochaetia</taxon>
        <taxon>Spirochaetales</taxon>
        <taxon>Treponemataceae</taxon>
        <taxon>Treponema</taxon>
    </lineage>
</organism>
<keyword evidence="4 10" id="KW-0479">Metal-binding</keyword>
<protein>
    <recommendedName>
        <fullName evidence="8">P-type Zn(2+) transporter</fullName>
        <ecNumber evidence="8">7.2.2.12</ecNumber>
    </recommendedName>
</protein>
<dbReference type="InterPro" id="IPR023214">
    <property type="entry name" value="HAD_sf"/>
</dbReference>
<dbReference type="InterPro" id="IPR059000">
    <property type="entry name" value="ATPase_P-type_domA"/>
</dbReference>
<dbReference type="InterPro" id="IPR023298">
    <property type="entry name" value="ATPase_P-typ_TM_dom_sf"/>
</dbReference>
<dbReference type="InterPro" id="IPR044492">
    <property type="entry name" value="P_typ_ATPase_HD_dom"/>
</dbReference>
<dbReference type="RefSeq" id="WP_010697145.1">
    <property type="nucleotide sequence ID" value="NZ_KB442454.1"/>
</dbReference>
<keyword evidence="10" id="KW-1003">Cell membrane</keyword>
<evidence type="ECO:0000313" key="14">
    <source>
        <dbReference type="Proteomes" id="UP000016183"/>
    </source>
</evidence>
<dbReference type="GO" id="GO:0016887">
    <property type="term" value="F:ATP hydrolysis activity"/>
    <property type="evidence" value="ECO:0007669"/>
    <property type="project" value="InterPro"/>
</dbReference>
<dbReference type="SFLD" id="SFLDF00027">
    <property type="entry name" value="p-type_atpase"/>
    <property type="match status" value="1"/>
</dbReference>
<evidence type="ECO:0000256" key="9">
    <source>
        <dbReference type="ARBA" id="ARBA00047308"/>
    </source>
</evidence>
<dbReference type="FunFam" id="2.70.150.10:FF:000002">
    <property type="entry name" value="Copper-transporting ATPase 1, putative"/>
    <property type="match status" value="1"/>
</dbReference>
<dbReference type="InterPro" id="IPR018303">
    <property type="entry name" value="ATPase_P-typ_P_site"/>
</dbReference>
<dbReference type="GO" id="GO:0005886">
    <property type="term" value="C:plasma membrane"/>
    <property type="evidence" value="ECO:0007669"/>
    <property type="project" value="UniProtKB-SubCell"/>
</dbReference>
<gene>
    <name evidence="13" type="ORF">HMPREF9733_02125</name>
</gene>
<comment type="caution">
    <text evidence="13">The sequence shown here is derived from an EMBL/GenBank/DDBJ whole genome shotgun (WGS) entry which is preliminary data.</text>
</comment>
<keyword evidence="5" id="KW-1278">Translocase</keyword>
<feature type="transmembrane region" description="Helical" evidence="10">
    <location>
        <begin position="176"/>
        <end position="195"/>
    </location>
</feature>
<dbReference type="Gene3D" id="2.70.150.10">
    <property type="entry name" value="Calcium-transporting ATPase, cytoplasmic transduction domain A"/>
    <property type="match status" value="1"/>
</dbReference>
<feature type="transmembrane region" description="Helical" evidence="10">
    <location>
        <begin position="414"/>
        <end position="439"/>
    </location>
</feature>
<proteinExistence type="inferred from homology"/>
<evidence type="ECO:0000256" key="3">
    <source>
        <dbReference type="ARBA" id="ARBA00022692"/>
    </source>
</evidence>
<dbReference type="InterPro" id="IPR023299">
    <property type="entry name" value="ATPase_P-typ_cyto_dom_N"/>
</dbReference>
<evidence type="ECO:0000313" key="13">
    <source>
        <dbReference type="EMBL" id="EMB21788.1"/>
    </source>
</evidence>
<dbReference type="NCBIfam" id="TIGR01494">
    <property type="entry name" value="ATPase_P-type"/>
    <property type="match status" value="1"/>
</dbReference>
<dbReference type="InterPro" id="IPR036412">
    <property type="entry name" value="HAD-like_sf"/>
</dbReference>
<evidence type="ECO:0000256" key="7">
    <source>
        <dbReference type="ARBA" id="ARBA00023136"/>
    </source>
</evidence>
<keyword evidence="7 10" id="KW-0472">Membrane</keyword>
<dbReference type="EMBL" id="AGDZ01000028">
    <property type="protein sequence ID" value="EMB21788.1"/>
    <property type="molecule type" value="Genomic_DNA"/>
</dbReference>
<evidence type="ECO:0000256" key="2">
    <source>
        <dbReference type="ARBA" id="ARBA00006024"/>
    </source>
</evidence>
<dbReference type="InterPro" id="IPR008250">
    <property type="entry name" value="ATPase_P-typ_transduc_dom_A_sf"/>
</dbReference>
<dbReference type="SUPFAM" id="SSF81653">
    <property type="entry name" value="Calcium ATPase, transduction domain A"/>
    <property type="match status" value="1"/>
</dbReference>
<accession>M2BJU0</accession>
<dbReference type="Pfam" id="PF00122">
    <property type="entry name" value="E1-E2_ATPase"/>
    <property type="match status" value="1"/>
</dbReference>
<dbReference type="GO" id="GO:0046872">
    <property type="term" value="F:metal ion binding"/>
    <property type="evidence" value="ECO:0007669"/>
    <property type="project" value="UniProtKB-KW"/>
</dbReference>
<keyword evidence="10" id="KW-0547">Nucleotide-binding</keyword>
<evidence type="ECO:0000256" key="11">
    <source>
        <dbReference type="SAM" id="MobiDB-lite"/>
    </source>
</evidence>
<reference evidence="13 14" key="1">
    <citation type="submission" date="2012-01" db="EMBL/GenBank/DDBJ databases">
        <title>The Genome Sequence of Treponema denticola SP33.</title>
        <authorList>
            <consortium name="The Broad Institute Genome Sequencing Platform"/>
            <person name="Earl A."/>
            <person name="Ward D."/>
            <person name="Feldgarden M."/>
            <person name="Gevers D."/>
            <person name="Blanton J.M."/>
            <person name="Fenno C.J."/>
            <person name="Baranova O.V."/>
            <person name="Mathney J."/>
            <person name="Dewhirst F.E."/>
            <person name="Izard J."/>
            <person name="Young S.K."/>
            <person name="Zeng Q."/>
            <person name="Gargeya S."/>
            <person name="Fitzgerald M."/>
            <person name="Haas B."/>
            <person name="Abouelleil A."/>
            <person name="Alvarado L."/>
            <person name="Arachchi H.M."/>
            <person name="Berlin A."/>
            <person name="Chapman S.B."/>
            <person name="Gearin G."/>
            <person name="Goldberg J."/>
            <person name="Griggs A."/>
            <person name="Gujja S."/>
            <person name="Hansen M."/>
            <person name="Heiman D."/>
            <person name="Howarth C."/>
            <person name="Larimer J."/>
            <person name="Lui A."/>
            <person name="MacDonald P.J.P."/>
            <person name="McCowen C."/>
            <person name="Montmayeur A."/>
            <person name="Murphy C."/>
            <person name="Neiman D."/>
            <person name="Pearson M."/>
            <person name="Priest M."/>
            <person name="Roberts A."/>
            <person name="Saif S."/>
            <person name="Shea T."/>
            <person name="Sisk P."/>
            <person name="Stolte C."/>
            <person name="Sykes S."/>
            <person name="Wortman J."/>
            <person name="Nusbaum C."/>
            <person name="Birren B."/>
        </authorList>
    </citation>
    <scope>NUCLEOTIDE SEQUENCE [LARGE SCALE GENOMIC DNA]</scope>
    <source>
        <strain evidence="13 14">SP33</strain>
    </source>
</reference>
<feature type="domain" description="P-type ATPase A" evidence="12">
    <location>
        <begin position="294"/>
        <end position="395"/>
    </location>
</feature>
<feature type="transmembrane region" description="Helical" evidence="10">
    <location>
        <begin position="769"/>
        <end position="789"/>
    </location>
</feature>
<dbReference type="SFLD" id="SFLDS00003">
    <property type="entry name" value="Haloacid_Dehalogenase"/>
    <property type="match status" value="1"/>
</dbReference>
<dbReference type="SFLD" id="SFLDG00002">
    <property type="entry name" value="C1.7:_P-type_atpase_like"/>
    <property type="match status" value="1"/>
</dbReference>
<evidence type="ECO:0000256" key="5">
    <source>
        <dbReference type="ARBA" id="ARBA00022967"/>
    </source>
</evidence>
<keyword evidence="10" id="KW-0067">ATP-binding</keyword>